<evidence type="ECO:0000313" key="3">
    <source>
        <dbReference type="EMBL" id="RMX60722.1"/>
    </source>
</evidence>
<gene>
    <name evidence="3" type="ORF">pdam_00006814</name>
</gene>
<proteinExistence type="predicted"/>
<keyword evidence="2" id="KW-0472">Membrane</keyword>
<feature type="transmembrane region" description="Helical" evidence="2">
    <location>
        <begin position="79"/>
        <end position="98"/>
    </location>
</feature>
<name>A0A3M6V450_POCDA</name>
<comment type="caution">
    <text evidence="3">The sequence shown here is derived from an EMBL/GenBank/DDBJ whole genome shotgun (WGS) entry which is preliminary data.</text>
</comment>
<protein>
    <submittedName>
        <fullName evidence="3">Uncharacterized protein</fullName>
    </submittedName>
</protein>
<keyword evidence="2" id="KW-1133">Transmembrane helix</keyword>
<sequence>MFLLLTAPNAAWSEDGNIDEDNVPAVKSRKRVTSLGKDQGEIGAVEGTNMEIQDTKGSDTRKDENDSGKKQVNPNIDGLILLACLVALIAFIVFLRFVCCSIEQCEEKSKKSTATKEKVEHTEKEIILRGMKYKALV</sequence>
<evidence type="ECO:0000256" key="1">
    <source>
        <dbReference type="SAM" id="MobiDB-lite"/>
    </source>
</evidence>
<reference evidence="3 4" key="1">
    <citation type="journal article" date="2018" name="Sci. Rep.">
        <title>Comparative analysis of the Pocillopora damicornis genome highlights role of immune system in coral evolution.</title>
        <authorList>
            <person name="Cunning R."/>
            <person name="Bay R.A."/>
            <person name="Gillette P."/>
            <person name="Baker A.C."/>
            <person name="Traylor-Knowles N."/>
        </authorList>
    </citation>
    <scope>NUCLEOTIDE SEQUENCE [LARGE SCALE GENOMIC DNA]</scope>
    <source>
        <strain evidence="3">RSMAS</strain>
        <tissue evidence="3">Whole animal</tissue>
    </source>
</reference>
<feature type="region of interest" description="Disordered" evidence="1">
    <location>
        <begin position="44"/>
        <end position="71"/>
    </location>
</feature>
<feature type="compositionally biased region" description="Basic and acidic residues" evidence="1">
    <location>
        <begin position="53"/>
        <end position="69"/>
    </location>
</feature>
<keyword evidence="4" id="KW-1185">Reference proteome</keyword>
<organism evidence="3 4">
    <name type="scientific">Pocillopora damicornis</name>
    <name type="common">Cauliflower coral</name>
    <name type="synonym">Millepora damicornis</name>
    <dbReference type="NCBI Taxonomy" id="46731"/>
    <lineage>
        <taxon>Eukaryota</taxon>
        <taxon>Metazoa</taxon>
        <taxon>Cnidaria</taxon>
        <taxon>Anthozoa</taxon>
        <taxon>Hexacorallia</taxon>
        <taxon>Scleractinia</taxon>
        <taxon>Astrocoeniina</taxon>
        <taxon>Pocilloporidae</taxon>
        <taxon>Pocillopora</taxon>
    </lineage>
</organism>
<dbReference type="EMBL" id="RCHS01000121">
    <property type="protein sequence ID" value="RMX60722.1"/>
    <property type="molecule type" value="Genomic_DNA"/>
</dbReference>
<dbReference type="Proteomes" id="UP000275408">
    <property type="component" value="Unassembled WGS sequence"/>
</dbReference>
<dbReference type="AlphaFoldDB" id="A0A3M6V450"/>
<accession>A0A3M6V450</accession>
<keyword evidence="2" id="KW-0812">Transmembrane</keyword>
<evidence type="ECO:0000313" key="4">
    <source>
        <dbReference type="Proteomes" id="UP000275408"/>
    </source>
</evidence>
<evidence type="ECO:0000256" key="2">
    <source>
        <dbReference type="SAM" id="Phobius"/>
    </source>
</evidence>